<accession>A0A8J4XEI9</accession>
<evidence type="ECO:0000313" key="1">
    <source>
        <dbReference type="EMBL" id="KAF5902175.1"/>
    </source>
</evidence>
<organism evidence="1 2">
    <name type="scientific">Clarias magur</name>
    <name type="common">Asian catfish</name>
    <name type="synonym">Macropteronotus magur</name>
    <dbReference type="NCBI Taxonomy" id="1594786"/>
    <lineage>
        <taxon>Eukaryota</taxon>
        <taxon>Metazoa</taxon>
        <taxon>Chordata</taxon>
        <taxon>Craniata</taxon>
        <taxon>Vertebrata</taxon>
        <taxon>Euteleostomi</taxon>
        <taxon>Actinopterygii</taxon>
        <taxon>Neopterygii</taxon>
        <taxon>Teleostei</taxon>
        <taxon>Ostariophysi</taxon>
        <taxon>Siluriformes</taxon>
        <taxon>Clariidae</taxon>
        <taxon>Clarias</taxon>
    </lineage>
</organism>
<sequence>GLICLYLKEVVLIGGSSSEVCLTPSFCVSIRQALPDQVWYTFASCTAIGQAPLNLCTLLPLPVLPLD</sequence>
<dbReference type="EMBL" id="QNUK01000096">
    <property type="protein sequence ID" value="KAF5902175.1"/>
    <property type="molecule type" value="Genomic_DNA"/>
</dbReference>
<name>A0A8J4XEI9_CLAMG</name>
<protein>
    <submittedName>
        <fullName evidence="1">Uncharacterized protein</fullName>
    </submittedName>
</protein>
<dbReference type="Proteomes" id="UP000727407">
    <property type="component" value="Unassembled WGS sequence"/>
</dbReference>
<comment type="caution">
    <text evidence="1">The sequence shown here is derived from an EMBL/GenBank/DDBJ whole genome shotgun (WGS) entry which is preliminary data.</text>
</comment>
<evidence type="ECO:0000313" key="2">
    <source>
        <dbReference type="Proteomes" id="UP000727407"/>
    </source>
</evidence>
<keyword evidence="2" id="KW-1185">Reference proteome</keyword>
<feature type="non-terminal residue" evidence="1">
    <location>
        <position position="1"/>
    </location>
</feature>
<dbReference type="AlphaFoldDB" id="A0A8J4XEI9"/>
<proteinExistence type="predicted"/>
<gene>
    <name evidence="1" type="ORF">DAT39_008136</name>
</gene>
<reference evidence="1" key="1">
    <citation type="submission" date="2020-07" db="EMBL/GenBank/DDBJ databases">
        <title>Clarias magur genome sequencing, assembly and annotation.</title>
        <authorList>
            <person name="Kushwaha B."/>
            <person name="Kumar R."/>
            <person name="Das P."/>
            <person name="Joshi C.G."/>
            <person name="Kumar D."/>
            <person name="Nagpure N.S."/>
            <person name="Pandey M."/>
            <person name="Agarwal S."/>
            <person name="Srivastava S."/>
            <person name="Singh M."/>
            <person name="Sahoo L."/>
            <person name="Jayasankar P."/>
            <person name="Meher P.K."/>
            <person name="Koringa P.G."/>
            <person name="Iquebal M.A."/>
            <person name="Das S.P."/>
            <person name="Bit A."/>
            <person name="Patnaik S."/>
            <person name="Patel N."/>
            <person name="Shah T.M."/>
            <person name="Hinsu A."/>
            <person name="Jena J.K."/>
        </authorList>
    </citation>
    <scope>NUCLEOTIDE SEQUENCE</scope>
    <source>
        <strain evidence="1">CIFAMagur01</strain>
        <tissue evidence="1">Testis</tissue>
    </source>
</reference>